<sequence length="465" mass="51907">MVNSRNCSRSRQTSPGEWRPGLSDLARYRVFVLGLGRSGVAASRFLLDAGSTVLGWDDSERVKQSAVVRQLKQAGLDVSRRSAAARVDLVVASPGIAGDHPILRQFARRGVPVVDELDLASLYIPGPLVCVTGTNGKSTTTALIAKMLSAAGQTVFCGGNIAPGRPLSAALRLRRRDWYVAEVSSFQLERARWLSPHVALILNITPDHLDRHGSLEEYAECKFRLIYRQRPDDFAILAWDDPLVRAARDRGHAKKLFFSDRRCVKGAYLKRGQIWFEREQVMPATDIRLHGRHNRLNALAALCAAKVIGVGNGPLRMVLRSFVGLPHRLETVRVLYGVEYVNNSMCTNPAAGARSLESFDRRVVLIAGGREKGLSPAEFADAIARRAEWVVLLGENRERMAQELRSRRFFRFELADGLRNAVKAAKSRARSGDVVLFSPGFASFDMFRDFADRGRRFRDEVRRLR</sequence>
<feature type="domain" description="Mur ligase C-terminal" evidence="11">
    <location>
        <begin position="327"/>
        <end position="439"/>
    </location>
</feature>
<organism evidence="13">
    <name type="scientific">candidate division WOR-3 bacterium</name>
    <dbReference type="NCBI Taxonomy" id="2052148"/>
    <lineage>
        <taxon>Bacteria</taxon>
        <taxon>Bacteria division WOR-3</taxon>
    </lineage>
</organism>
<comment type="caution">
    <text evidence="13">The sequence shown here is derived from an EMBL/GenBank/DDBJ whole genome shotgun (WGS) entry which is preliminary data.</text>
</comment>
<dbReference type="Gene3D" id="3.90.190.20">
    <property type="entry name" value="Mur ligase, C-terminal domain"/>
    <property type="match status" value="1"/>
</dbReference>
<dbReference type="PANTHER" id="PTHR43692">
    <property type="entry name" value="UDP-N-ACETYLMURAMOYLALANINE--D-GLUTAMATE LIGASE"/>
    <property type="match status" value="1"/>
</dbReference>
<evidence type="ECO:0000256" key="3">
    <source>
        <dbReference type="ARBA" id="ARBA00022490"/>
    </source>
</evidence>
<accession>A0A7C4GB60</accession>
<feature type="binding site" evidence="9">
    <location>
        <begin position="133"/>
        <end position="139"/>
    </location>
    <ligand>
        <name>ATP</name>
        <dbReference type="ChEBI" id="CHEBI:30616"/>
    </ligand>
</feature>
<keyword evidence="4 9" id="KW-0436">Ligase</keyword>
<gene>
    <name evidence="9 13" type="primary">murD</name>
    <name evidence="13" type="ORF">ENS41_08445</name>
</gene>
<dbReference type="Gene3D" id="3.40.1190.10">
    <property type="entry name" value="Mur-like, catalytic domain"/>
    <property type="match status" value="1"/>
</dbReference>
<dbReference type="Pfam" id="PF21799">
    <property type="entry name" value="MurD-like_N"/>
    <property type="match status" value="1"/>
</dbReference>
<evidence type="ECO:0000259" key="12">
    <source>
        <dbReference type="Pfam" id="PF08245"/>
    </source>
</evidence>
<keyword evidence="6 9" id="KW-0547">Nucleotide-binding</keyword>
<keyword evidence="9 10" id="KW-0133">Cell shape</keyword>
<dbReference type="GO" id="GO:0004326">
    <property type="term" value="F:tetrahydrofolylpolyglutamate synthase activity"/>
    <property type="evidence" value="ECO:0007669"/>
    <property type="project" value="InterPro"/>
</dbReference>
<dbReference type="EMBL" id="DSUT01000181">
    <property type="protein sequence ID" value="HGK28954.1"/>
    <property type="molecule type" value="Genomic_DNA"/>
</dbReference>
<name>A0A7C4GB60_UNCW3</name>
<evidence type="ECO:0000256" key="2">
    <source>
        <dbReference type="ARBA" id="ARBA00004752"/>
    </source>
</evidence>
<evidence type="ECO:0000256" key="4">
    <source>
        <dbReference type="ARBA" id="ARBA00022598"/>
    </source>
</evidence>
<dbReference type="InterPro" id="IPR004101">
    <property type="entry name" value="Mur_ligase_C"/>
</dbReference>
<evidence type="ECO:0000256" key="7">
    <source>
        <dbReference type="ARBA" id="ARBA00022840"/>
    </source>
</evidence>
<dbReference type="GO" id="GO:0008764">
    <property type="term" value="F:UDP-N-acetylmuramoylalanine-D-glutamate ligase activity"/>
    <property type="evidence" value="ECO:0007669"/>
    <property type="project" value="UniProtKB-UniRule"/>
</dbReference>
<evidence type="ECO:0000256" key="8">
    <source>
        <dbReference type="ARBA" id="ARBA00023306"/>
    </source>
</evidence>
<dbReference type="SUPFAM" id="SSF51984">
    <property type="entry name" value="MurCD N-terminal domain"/>
    <property type="match status" value="1"/>
</dbReference>
<proteinExistence type="inferred from homology"/>
<dbReference type="GO" id="GO:0005737">
    <property type="term" value="C:cytoplasm"/>
    <property type="evidence" value="ECO:0007669"/>
    <property type="project" value="UniProtKB-SubCell"/>
</dbReference>
<evidence type="ECO:0000259" key="11">
    <source>
        <dbReference type="Pfam" id="PF02875"/>
    </source>
</evidence>
<dbReference type="Pfam" id="PF08245">
    <property type="entry name" value="Mur_ligase_M"/>
    <property type="match status" value="1"/>
</dbReference>
<evidence type="ECO:0000313" key="13">
    <source>
        <dbReference type="EMBL" id="HGK28954.1"/>
    </source>
</evidence>
<comment type="function">
    <text evidence="9 10">Cell wall formation. Catalyzes the addition of glutamate to the nucleotide precursor UDP-N-acetylmuramoyl-L-alanine (UMA).</text>
</comment>
<dbReference type="GO" id="GO:0009252">
    <property type="term" value="P:peptidoglycan biosynthetic process"/>
    <property type="evidence" value="ECO:0007669"/>
    <property type="project" value="UniProtKB-UniRule"/>
</dbReference>
<dbReference type="InterPro" id="IPR013221">
    <property type="entry name" value="Mur_ligase_cen"/>
</dbReference>
<dbReference type="EC" id="6.3.2.9" evidence="9 10"/>
<dbReference type="HAMAP" id="MF_00639">
    <property type="entry name" value="MurD"/>
    <property type="match status" value="1"/>
</dbReference>
<feature type="domain" description="Mur ligase central" evidence="12">
    <location>
        <begin position="131"/>
        <end position="305"/>
    </location>
</feature>
<dbReference type="PROSITE" id="PS01011">
    <property type="entry name" value="FOLYLPOLYGLU_SYNT_1"/>
    <property type="match status" value="1"/>
</dbReference>
<dbReference type="AlphaFoldDB" id="A0A7C4GB60"/>
<dbReference type="SUPFAM" id="SSF53244">
    <property type="entry name" value="MurD-like peptide ligases, peptide-binding domain"/>
    <property type="match status" value="1"/>
</dbReference>
<evidence type="ECO:0000256" key="10">
    <source>
        <dbReference type="RuleBase" id="RU003664"/>
    </source>
</evidence>
<evidence type="ECO:0000256" key="5">
    <source>
        <dbReference type="ARBA" id="ARBA00022618"/>
    </source>
</evidence>
<dbReference type="Pfam" id="PF02875">
    <property type="entry name" value="Mur_ligase_C"/>
    <property type="match status" value="1"/>
</dbReference>
<keyword evidence="9 10" id="KW-0961">Cell wall biogenesis/degradation</keyword>
<dbReference type="GO" id="GO:0008360">
    <property type="term" value="P:regulation of cell shape"/>
    <property type="evidence" value="ECO:0007669"/>
    <property type="project" value="UniProtKB-KW"/>
</dbReference>
<comment type="pathway">
    <text evidence="2 9 10">Cell wall biogenesis; peptidoglycan biosynthesis.</text>
</comment>
<dbReference type="UniPathway" id="UPA00219"/>
<evidence type="ECO:0000256" key="1">
    <source>
        <dbReference type="ARBA" id="ARBA00004496"/>
    </source>
</evidence>
<evidence type="ECO:0000256" key="9">
    <source>
        <dbReference type="HAMAP-Rule" id="MF_00639"/>
    </source>
</evidence>
<comment type="catalytic activity">
    <reaction evidence="9 10">
        <text>UDP-N-acetyl-alpha-D-muramoyl-L-alanine + D-glutamate + ATP = UDP-N-acetyl-alpha-D-muramoyl-L-alanyl-D-glutamate + ADP + phosphate + H(+)</text>
        <dbReference type="Rhea" id="RHEA:16429"/>
        <dbReference type="ChEBI" id="CHEBI:15378"/>
        <dbReference type="ChEBI" id="CHEBI:29986"/>
        <dbReference type="ChEBI" id="CHEBI:30616"/>
        <dbReference type="ChEBI" id="CHEBI:43474"/>
        <dbReference type="ChEBI" id="CHEBI:83898"/>
        <dbReference type="ChEBI" id="CHEBI:83900"/>
        <dbReference type="ChEBI" id="CHEBI:456216"/>
        <dbReference type="EC" id="6.3.2.9"/>
    </reaction>
</comment>
<dbReference type="NCBIfam" id="TIGR01087">
    <property type="entry name" value="murD"/>
    <property type="match status" value="1"/>
</dbReference>
<reference evidence="13" key="1">
    <citation type="journal article" date="2020" name="mSystems">
        <title>Genome- and Community-Level Interaction Insights into Carbon Utilization and Element Cycling Functions of Hydrothermarchaeota in Hydrothermal Sediment.</title>
        <authorList>
            <person name="Zhou Z."/>
            <person name="Liu Y."/>
            <person name="Xu W."/>
            <person name="Pan J."/>
            <person name="Luo Z.H."/>
            <person name="Li M."/>
        </authorList>
    </citation>
    <scope>NUCLEOTIDE SEQUENCE [LARGE SCALE GENOMIC DNA]</scope>
    <source>
        <strain evidence="13">SpSt-488</strain>
    </source>
</reference>
<comment type="subcellular location">
    <subcellularLocation>
        <location evidence="1 9 10">Cytoplasm</location>
    </subcellularLocation>
</comment>
<dbReference type="InterPro" id="IPR036565">
    <property type="entry name" value="Mur-like_cat_sf"/>
</dbReference>
<dbReference type="GO" id="GO:0005524">
    <property type="term" value="F:ATP binding"/>
    <property type="evidence" value="ECO:0007669"/>
    <property type="project" value="UniProtKB-UniRule"/>
</dbReference>
<dbReference type="Gene3D" id="3.40.50.720">
    <property type="entry name" value="NAD(P)-binding Rossmann-like Domain"/>
    <property type="match status" value="1"/>
</dbReference>
<keyword evidence="5 9" id="KW-0132">Cell division</keyword>
<keyword evidence="3 9" id="KW-0963">Cytoplasm</keyword>
<dbReference type="InterPro" id="IPR005762">
    <property type="entry name" value="MurD"/>
</dbReference>
<keyword evidence="8 9" id="KW-0131">Cell cycle</keyword>
<protein>
    <recommendedName>
        <fullName evidence="9 10">UDP-N-acetylmuramoylalanine--D-glutamate ligase</fullName>
        <ecNumber evidence="9 10">6.3.2.9</ecNumber>
    </recommendedName>
    <alternativeName>
        <fullName evidence="9">D-glutamic acid-adding enzyme</fullName>
    </alternativeName>
    <alternativeName>
        <fullName evidence="9">UDP-N-acetylmuramoyl-L-alanyl-D-glutamate synthetase</fullName>
    </alternativeName>
</protein>
<dbReference type="InterPro" id="IPR018109">
    <property type="entry name" value="Folylpolyglutamate_synth_CS"/>
</dbReference>
<dbReference type="GO" id="GO:0071555">
    <property type="term" value="P:cell wall organization"/>
    <property type="evidence" value="ECO:0007669"/>
    <property type="project" value="UniProtKB-KW"/>
</dbReference>
<dbReference type="GO" id="GO:0051301">
    <property type="term" value="P:cell division"/>
    <property type="evidence" value="ECO:0007669"/>
    <property type="project" value="UniProtKB-KW"/>
</dbReference>
<keyword evidence="7 9" id="KW-0067">ATP-binding</keyword>
<dbReference type="InterPro" id="IPR036615">
    <property type="entry name" value="Mur_ligase_C_dom_sf"/>
</dbReference>
<keyword evidence="9 10" id="KW-0573">Peptidoglycan synthesis</keyword>
<comment type="similarity">
    <text evidence="9">Belongs to the MurCDEF family.</text>
</comment>
<dbReference type="PANTHER" id="PTHR43692:SF1">
    <property type="entry name" value="UDP-N-ACETYLMURAMOYLALANINE--D-GLUTAMATE LIGASE"/>
    <property type="match status" value="1"/>
</dbReference>
<evidence type="ECO:0000256" key="6">
    <source>
        <dbReference type="ARBA" id="ARBA00022741"/>
    </source>
</evidence>
<dbReference type="SUPFAM" id="SSF53623">
    <property type="entry name" value="MurD-like peptide ligases, catalytic domain"/>
    <property type="match status" value="1"/>
</dbReference>